<dbReference type="AlphaFoldDB" id="A0A2S5KGJ5"/>
<dbReference type="Proteomes" id="UP000238196">
    <property type="component" value="Unassembled WGS sequence"/>
</dbReference>
<protein>
    <submittedName>
        <fullName evidence="2">Uncharacterized protein</fullName>
    </submittedName>
</protein>
<reference evidence="2 3" key="1">
    <citation type="submission" date="2018-02" db="EMBL/GenBank/DDBJ databases">
        <title>novel marine gammaproteobacteria from coastal saline agro ecosystem.</title>
        <authorList>
            <person name="Krishnan R."/>
            <person name="Ramesh Kumar N."/>
        </authorList>
    </citation>
    <scope>NUCLEOTIDE SEQUENCE [LARGE SCALE GENOMIC DNA]</scope>
    <source>
        <strain evidence="2 3">228</strain>
    </source>
</reference>
<proteinExistence type="predicted"/>
<feature type="compositionally biased region" description="Polar residues" evidence="1">
    <location>
        <begin position="1"/>
        <end position="12"/>
    </location>
</feature>
<sequence length="417" mass="45647">MVDSIGANSAVQQPAVDIHSDYKPMPMPASVADQSSQPAMNTASPVAMTIRQRPAARQAETATADSDRSSHSPAENRASPGTPSHESPSFLSILGKVVTSLLAASAAYRGVRNPMDFVQHPGKAILGTITLGQRADASNIAHGNNSVINHFGKYIPNDSACYHTKAEVSFELPFGEAGNFNHDKNELKISAYRHFGAHPNHPAVHEFIHCYTHPDFRSETLTLHEQALFEGVTEHLTDKLPVGPWPLHLDDTSYHSNKLSNGKVWTQAAAEIEQKVGEETLLKAVFSGDKQAISDVSSAVASIYPKSFNKSTWNNIGLVTHMRGTQELAECYIGAMAANQVNIPDIFSKTYLPVFSLDDISTEQRQQMAKQAKACEERMGDVFNAAFFGFDKEGQRDALKAVREDVKMFWQPVLKNT</sequence>
<comment type="caution">
    <text evidence="2">The sequence shown here is derived from an EMBL/GenBank/DDBJ whole genome shotgun (WGS) entry which is preliminary data.</text>
</comment>
<dbReference type="OrthoDB" id="6983228at2"/>
<evidence type="ECO:0000313" key="3">
    <source>
        <dbReference type="Proteomes" id="UP000238196"/>
    </source>
</evidence>
<dbReference type="EMBL" id="PRLP01000169">
    <property type="protein sequence ID" value="PPC73927.1"/>
    <property type="molecule type" value="Genomic_DNA"/>
</dbReference>
<gene>
    <name evidence="2" type="ORF">C4K68_27775</name>
</gene>
<evidence type="ECO:0000256" key="1">
    <source>
        <dbReference type="SAM" id="MobiDB-lite"/>
    </source>
</evidence>
<accession>A0A2S5KGJ5</accession>
<name>A0A2S5KGJ5_9PROT</name>
<feature type="region of interest" description="Disordered" evidence="1">
    <location>
        <begin position="1"/>
        <end position="87"/>
    </location>
</feature>
<feature type="compositionally biased region" description="Polar residues" evidence="1">
    <location>
        <begin position="32"/>
        <end position="44"/>
    </location>
</feature>
<organism evidence="2 3">
    <name type="scientific">Proteobacteria bacterium 228</name>
    <dbReference type="NCBI Taxonomy" id="2083153"/>
    <lineage>
        <taxon>Bacteria</taxon>
        <taxon>Pseudomonadati</taxon>
        <taxon>Pseudomonadota</taxon>
    </lineage>
</organism>
<evidence type="ECO:0000313" key="2">
    <source>
        <dbReference type="EMBL" id="PPC73927.1"/>
    </source>
</evidence>